<evidence type="ECO:0000313" key="1">
    <source>
        <dbReference type="EMBL" id="GAA4504991.1"/>
    </source>
</evidence>
<evidence type="ECO:0000313" key="2">
    <source>
        <dbReference type="Proteomes" id="UP001500503"/>
    </source>
</evidence>
<proteinExistence type="predicted"/>
<protein>
    <submittedName>
        <fullName evidence="1">Uncharacterized protein</fullName>
    </submittedName>
</protein>
<name>A0ABP8QP39_9ACTN</name>
<dbReference type="Pfam" id="PF19944">
    <property type="entry name" value="DUF6406"/>
    <property type="match status" value="1"/>
</dbReference>
<accession>A0ABP8QP39</accession>
<dbReference type="RefSeq" id="WP_345469522.1">
    <property type="nucleotide sequence ID" value="NZ_BAABHF010000036.1"/>
</dbReference>
<keyword evidence="2" id="KW-1185">Reference proteome</keyword>
<sequence length="89" mass="9550">MTGPVGLRHGRAYDVDTGRIGVGHVSDPASGRPVEVELTVVPYQGDERDLTLHAGDRFRVGSASWRLVRVDGAGGYDYVVWIAPADEAT</sequence>
<gene>
    <name evidence="1" type="ORF">GCM10023191_060120</name>
</gene>
<organism evidence="1 2">
    <name type="scientific">Actinoallomurus oryzae</name>
    <dbReference type="NCBI Taxonomy" id="502180"/>
    <lineage>
        <taxon>Bacteria</taxon>
        <taxon>Bacillati</taxon>
        <taxon>Actinomycetota</taxon>
        <taxon>Actinomycetes</taxon>
        <taxon>Streptosporangiales</taxon>
        <taxon>Thermomonosporaceae</taxon>
        <taxon>Actinoallomurus</taxon>
    </lineage>
</organism>
<dbReference type="Proteomes" id="UP001500503">
    <property type="component" value="Unassembled WGS sequence"/>
</dbReference>
<dbReference type="InterPro" id="IPR045642">
    <property type="entry name" value="DUF6406"/>
</dbReference>
<reference evidence="2" key="1">
    <citation type="journal article" date="2019" name="Int. J. Syst. Evol. Microbiol.">
        <title>The Global Catalogue of Microorganisms (GCM) 10K type strain sequencing project: providing services to taxonomists for standard genome sequencing and annotation.</title>
        <authorList>
            <consortium name="The Broad Institute Genomics Platform"/>
            <consortium name="The Broad Institute Genome Sequencing Center for Infectious Disease"/>
            <person name="Wu L."/>
            <person name="Ma J."/>
        </authorList>
    </citation>
    <scope>NUCLEOTIDE SEQUENCE [LARGE SCALE GENOMIC DNA]</scope>
    <source>
        <strain evidence="2">JCM 17933</strain>
    </source>
</reference>
<comment type="caution">
    <text evidence="1">The sequence shown here is derived from an EMBL/GenBank/DDBJ whole genome shotgun (WGS) entry which is preliminary data.</text>
</comment>
<dbReference type="EMBL" id="BAABHF010000036">
    <property type="protein sequence ID" value="GAA4504991.1"/>
    <property type="molecule type" value="Genomic_DNA"/>
</dbReference>